<accession>A0A9D1MZ83</accession>
<dbReference type="GO" id="GO:0046872">
    <property type="term" value="F:metal ion binding"/>
    <property type="evidence" value="ECO:0007669"/>
    <property type="project" value="UniProtKB-KW"/>
</dbReference>
<keyword evidence="5 7" id="KW-0862">Zinc</keyword>
<feature type="binding site" evidence="7">
    <location>
        <position position="29"/>
    </location>
    <ligand>
        <name>Zn(2+)</name>
        <dbReference type="ChEBI" id="CHEBI:29105"/>
    </ligand>
</feature>
<reference evidence="8" key="1">
    <citation type="submission" date="2020-10" db="EMBL/GenBank/DDBJ databases">
        <authorList>
            <person name="Gilroy R."/>
        </authorList>
    </citation>
    <scope>NUCLEOTIDE SEQUENCE</scope>
    <source>
        <strain evidence="8">CHK154-7741</strain>
    </source>
</reference>
<dbReference type="Gene3D" id="3.30.479.10">
    <property type="entry name" value="6-pyruvoyl tetrahydropterin synthase/QueD"/>
    <property type="match status" value="1"/>
</dbReference>
<dbReference type="NCBIfam" id="TIGR03367">
    <property type="entry name" value="queuosine_QueD"/>
    <property type="match status" value="1"/>
</dbReference>
<feature type="active site" description="Proton acceptor" evidence="6">
    <location>
        <position position="23"/>
    </location>
</feature>
<dbReference type="InterPro" id="IPR007115">
    <property type="entry name" value="6-PTP_synth/QueD"/>
</dbReference>
<dbReference type="GO" id="GO:0008616">
    <property type="term" value="P:tRNA queuosine(34) biosynthetic process"/>
    <property type="evidence" value="ECO:0007669"/>
    <property type="project" value="UniProtKB-KW"/>
</dbReference>
<comment type="pathway">
    <text evidence="1 5">Purine metabolism; 7-cyano-7-deazaguanine biosynthesis.</text>
</comment>
<feature type="binding site" evidence="7">
    <location>
        <position position="27"/>
    </location>
    <ligand>
        <name>Zn(2+)</name>
        <dbReference type="ChEBI" id="CHEBI:29105"/>
    </ligand>
</feature>
<dbReference type="EC" id="4.-.-.-" evidence="5"/>
<comment type="similarity">
    <text evidence="2 5">Belongs to the PTPS family. QueD subfamily.</text>
</comment>
<gene>
    <name evidence="8" type="primary">queD</name>
    <name evidence="8" type="ORF">IAD26_01265</name>
</gene>
<reference evidence="8" key="2">
    <citation type="journal article" date="2021" name="PeerJ">
        <title>Extensive microbial diversity within the chicken gut microbiome revealed by metagenomics and culture.</title>
        <authorList>
            <person name="Gilroy R."/>
            <person name="Ravi A."/>
            <person name="Getino M."/>
            <person name="Pursley I."/>
            <person name="Horton D.L."/>
            <person name="Alikhan N.F."/>
            <person name="Baker D."/>
            <person name="Gharbi K."/>
            <person name="Hall N."/>
            <person name="Watson M."/>
            <person name="Adriaenssens E.M."/>
            <person name="Foster-Nyarko E."/>
            <person name="Jarju S."/>
            <person name="Secka A."/>
            <person name="Antonio M."/>
            <person name="Oren A."/>
            <person name="Chaudhuri R.R."/>
            <person name="La Ragione R."/>
            <person name="Hildebrand F."/>
            <person name="Pallen M.J."/>
        </authorList>
    </citation>
    <scope>NUCLEOTIDE SEQUENCE</scope>
    <source>
        <strain evidence="8">CHK154-7741</strain>
    </source>
</reference>
<dbReference type="Pfam" id="PF01242">
    <property type="entry name" value="PTPS"/>
    <property type="match status" value="1"/>
</dbReference>
<dbReference type="PIRSF" id="PIRSF006113">
    <property type="entry name" value="PTP_synth"/>
    <property type="match status" value="1"/>
</dbReference>
<evidence type="ECO:0000256" key="2">
    <source>
        <dbReference type="ARBA" id="ARBA00008900"/>
    </source>
</evidence>
<sequence length="121" mass="14286">MYELKVISSFSAAHHLLNYEGECENQHGHNWKVEVYLKGENLDKSNILVDFKVLKKELKKVLDTLDHKDINELPEFKNISPSSEILAKYIYEQMNKIFPQVSKVGVWENENSCSMYYEQWD</sequence>
<dbReference type="InterPro" id="IPR038418">
    <property type="entry name" value="6-PTP_synth/QueD_sf"/>
</dbReference>
<comment type="cofactor">
    <cofactor evidence="5 7">
        <name>Zn(2+)</name>
        <dbReference type="ChEBI" id="CHEBI:29105"/>
    </cofactor>
    <text evidence="5 7">Binds 1 zinc ion per subunit.</text>
</comment>
<evidence type="ECO:0000256" key="5">
    <source>
        <dbReference type="PIRNR" id="PIRNR006113"/>
    </source>
</evidence>
<organism evidence="8 9">
    <name type="scientific">Candidatus Limenecus avicola</name>
    <dbReference type="NCBI Taxonomy" id="2840847"/>
    <lineage>
        <taxon>Bacteria</taxon>
        <taxon>Bacillati</taxon>
        <taxon>Bacillota</taxon>
        <taxon>Clostridia</taxon>
        <taxon>Eubacteriales</taxon>
        <taxon>Clostridiaceae</taxon>
        <taxon>Clostridiaceae incertae sedis</taxon>
        <taxon>Candidatus Limenecus</taxon>
    </lineage>
</organism>
<keyword evidence="5" id="KW-0671">Queuosine biosynthesis</keyword>
<dbReference type="PANTHER" id="PTHR12589:SF8">
    <property type="entry name" value="6-CARBOXY-5,6,7,8-TETRAHYDROPTERIN SYNTHASE"/>
    <property type="match status" value="1"/>
</dbReference>
<evidence type="ECO:0000256" key="1">
    <source>
        <dbReference type="ARBA" id="ARBA00005061"/>
    </source>
</evidence>
<keyword evidence="5" id="KW-0456">Lyase</keyword>
<comment type="caution">
    <text evidence="8">The sequence shown here is derived from an EMBL/GenBank/DDBJ whole genome shotgun (WGS) entry which is preliminary data.</text>
</comment>
<protein>
    <recommendedName>
        <fullName evidence="3 5">6-carboxy-5,6,7,8-tetrahydropterin synthase</fullName>
        <ecNumber evidence="5">4.-.-.-</ecNumber>
    </recommendedName>
</protein>
<evidence type="ECO:0000256" key="4">
    <source>
        <dbReference type="ARBA" id="ARBA00048807"/>
    </source>
</evidence>
<comment type="catalytic activity">
    <reaction evidence="4 5">
        <text>7,8-dihydroneopterin 3'-triphosphate + H2O = 6-carboxy-5,6,7,8-tetrahydropterin + triphosphate + acetaldehyde + 2 H(+)</text>
        <dbReference type="Rhea" id="RHEA:27966"/>
        <dbReference type="ChEBI" id="CHEBI:15343"/>
        <dbReference type="ChEBI" id="CHEBI:15377"/>
        <dbReference type="ChEBI" id="CHEBI:15378"/>
        <dbReference type="ChEBI" id="CHEBI:18036"/>
        <dbReference type="ChEBI" id="CHEBI:58462"/>
        <dbReference type="ChEBI" id="CHEBI:61032"/>
        <dbReference type="EC" id="4.1.2.50"/>
    </reaction>
</comment>
<dbReference type="AlphaFoldDB" id="A0A9D1MZ83"/>
<evidence type="ECO:0000256" key="6">
    <source>
        <dbReference type="PIRSR" id="PIRSR006113-1"/>
    </source>
</evidence>
<evidence type="ECO:0000313" key="9">
    <source>
        <dbReference type="Proteomes" id="UP000886748"/>
    </source>
</evidence>
<evidence type="ECO:0000256" key="7">
    <source>
        <dbReference type="PIRSR" id="PIRSR006113-2"/>
    </source>
</evidence>
<dbReference type="GO" id="GO:0070497">
    <property type="term" value="F:6-carboxytetrahydropterin synthase activity"/>
    <property type="evidence" value="ECO:0007669"/>
    <property type="project" value="UniProtKB-EC"/>
</dbReference>
<dbReference type="SUPFAM" id="SSF55620">
    <property type="entry name" value="Tetrahydrobiopterin biosynthesis enzymes-like"/>
    <property type="match status" value="1"/>
</dbReference>
<name>A0A9D1MZ83_9CLOT</name>
<feature type="binding site" evidence="7">
    <location>
        <position position="14"/>
    </location>
    <ligand>
        <name>Zn(2+)</name>
        <dbReference type="ChEBI" id="CHEBI:29105"/>
    </ligand>
</feature>
<feature type="active site" description="Charge relay system" evidence="6">
    <location>
        <position position="108"/>
    </location>
</feature>
<keyword evidence="5 7" id="KW-0479">Metal-binding</keyword>
<feature type="active site" description="Charge relay system" evidence="6">
    <location>
        <position position="67"/>
    </location>
</feature>
<dbReference type="Proteomes" id="UP000886748">
    <property type="component" value="Unassembled WGS sequence"/>
</dbReference>
<evidence type="ECO:0000256" key="3">
    <source>
        <dbReference type="ARBA" id="ARBA00018141"/>
    </source>
</evidence>
<evidence type="ECO:0000313" key="8">
    <source>
        <dbReference type="EMBL" id="HIU91743.1"/>
    </source>
</evidence>
<dbReference type="PANTHER" id="PTHR12589">
    <property type="entry name" value="PYRUVOYL TETRAHYDROBIOPTERIN SYNTHASE"/>
    <property type="match status" value="1"/>
</dbReference>
<proteinExistence type="inferred from homology"/>
<dbReference type="EMBL" id="DVOD01000011">
    <property type="protein sequence ID" value="HIU91743.1"/>
    <property type="molecule type" value="Genomic_DNA"/>
</dbReference>